<dbReference type="Pfam" id="PF05742">
    <property type="entry name" value="TANGO2"/>
    <property type="match status" value="1"/>
</dbReference>
<dbReference type="PANTHER" id="PTHR17985">
    <property type="entry name" value="SER/THR-RICH PROTEIN T10 IN DGCR REGION"/>
    <property type="match status" value="1"/>
</dbReference>
<protein>
    <submittedName>
        <fullName evidence="3">Transport and Golgi organization protein 2 homolog</fullName>
    </submittedName>
</protein>
<dbReference type="Proteomes" id="UP000274131">
    <property type="component" value="Unassembled WGS sequence"/>
</dbReference>
<proteinExistence type="predicted"/>
<keyword evidence="2" id="KW-1185">Reference proteome</keyword>
<dbReference type="AlphaFoldDB" id="A0A0N4VDN3"/>
<evidence type="ECO:0000313" key="2">
    <source>
        <dbReference type="Proteomes" id="UP000274131"/>
    </source>
</evidence>
<dbReference type="EMBL" id="UXUI01009316">
    <property type="protein sequence ID" value="VDD93457.1"/>
    <property type="molecule type" value="Genomic_DNA"/>
</dbReference>
<evidence type="ECO:0000313" key="3">
    <source>
        <dbReference type="WBParaSite" id="EVEC_0000872401-mRNA-1"/>
    </source>
</evidence>
<dbReference type="WBParaSite" id="EVEC_0000872401-mRNA-1">
    <property type="protein sequence ID" value="EVEC_0000872401-mRNA-1"/>
    <property type="gene ID" value="EVEC_0000872401"/>
</dbReference>
<reference evidence="1 2" key="2">
    <citation type="submission" date="2018-10" db="EMBL/GenBank/DDBJ databases">
        <authorList>
            <consortium name="Pathogen Informatics"/>
        </authorList>
    </citation>
    <scope>NUCLEOTIDE SEQUENCE [LARGE SCALE GENOMIC DNA]</scope>
</reference>
<dbReference type="GO" id="GO:0009306">
    <property type="term" value="P:protein secretion"/>
    <property type="evidence" value="ECO:0007669"/>
    <property type="project" value="TreeGrafter"/>
</dbReference>
<dbReference type="InterPro" id="IPR008551">
    <property type="entry name" value="TANGO2"/>
</dbReference>
<organism evidence="3">
    <name type="scientific">Enterobius vermicularis</name>
    <name type="common">Human pinworm</name>
    <dbReference type="NCBI Taxonomy" id="51028"/>
    <lineage>
        <taxon>Eukaryota</taxon>
        <taxon>Metazoa</taxon>
        <taxon>Ecdysozoa</taxon>
        <taxon>Nematoda</taxon>
        <taxon>Chromadorea</taxon>
        <taxon>Rhabditida</taxon>
        <taxon>Spirurina</taxon>
        <taxon>Oxyuridomorpha</taxon>
        <taxon>Oxyuroidea</taxon>
        <taxon>Oxyuridae</taxon>
        <taxon>Enterobius</taxon>
    </lineage>
</organism>
<sequence>MCVTFLNIDNDPNANYKLMLVNNRDEQLDRVTSAADWERGILAGRDEKNDCRGTWLCMDEGGRIGNLLSITVPFHQRKLNAPSRGVIPLSFLQSGLGPNEFCQSLSTQCEKYDAFQVLCLQRDEADNYEMCGLANQLVEKVEPIIYNDGLHGFGNCPPNKPFLKVKRGIELMEQVVEEEKSDCLSKMELINRLLNVVTDRKMCYPDEQLHKQLARSGEICKYRSALHVQYPDGIRFGTRSHTIILVDRSNHVTFYEKRMVKVPKLISNAVWAENAFHFDLS</sequence>
<dbReference type="OrthoDB" id="191601at2759"/>
<dbReference type="PANTHER" id="PTHR17985:SF8">
    <property type="entry name" value="TRANSPORT AND GOLGI ORGANIZATION PROTEIN 2 HOMOLOG"/>
    <property type="match status" value="1"/>
</dbReference>
<gene>
    <name evidence="1" type="ORF">EVEC_LOCUS8208</name>
</gene>
<dbReference type="GO" id="GO:0007030">
    <property type="term" value="P:Golgi organization"/>
    <property type="evidence" value="ECO:0007669"/>
    <property type="project" value="TreeGrafter"/>
</dbReference>
<dbReference type="STRING" id="51028.A0A0N4VDN3"/>
<dbReference type="GO" id="GO:0005794">
    <property type="term" value="C:Golgi apparatus"/>
    <property type="evidence" value="ECO:0007669"/>
    <property type="project" value="TreeGrafter"/>
</dbReference>
<evidence type="ECO:0000313" key="1">
    <source>
        <dbReference type="EMBL" id="VDD93457.1"/>
    </source>
</evidence>
<accession>A0A0N4VDN3</accession>
<reference evidence="3" key="1">
    <citation type="submission" date="2016-04" db="UniProtKB">
        <authorList>
            <consortium name="WormBaseParasite"/>
        </authorList>
    </citation>
    <scope>IDENTIFICATION</scope>
</reference>
<name>A0A0N4VDN3_ENTVE</name>